<evidence type="ECO:0000256" key="6">
    <source>
        <dbReference type="RuleBase" id="RU366017"/>
    </source>
</evidence>
<dbReference type="PANTHER" id="PTHR47024:SF1">
    <property type="entry name" value="GLYCOSYLTRANSFERASE FAMILY 92 PROTEIN"/>
    <property type="match status" value="1"/>
</dbReference>
<comment type="subcellular location">
    <subcellularLocation>
        <location evidence="1">Membrane</location>
        <topology evidence="1">Single-pass membrane protein</topology>
    </subcellularLocation>
</comment>
<organism evidence="7 8">
    <name type="scientific">Steinernema glaseri</name>
    <dbReference type="NCBI Taxonomy" id="37863"/>
    <lineage>
        <taxon>Eukaryota</taxon>
        <taxon>Metazoa</taxon>
        <taxon>Ecdysozoa</taxon>
        <taxon>Nematoda</taxon>
        <taxon>Chromadorea</taxon>
        <taxon>Rhabditida</taxon>
        <taxon>Tylenchina</taxon>
        <taxon>Panagrolaimomorpha</taxon>
        <taxon>Strongyloidoidea</taxon>
        <taxon>Steinernematidae</taxon>
        <taxon>Steinernema</taxon>
    </lineage>
</organism>
<accession>A0A1I7YNP0</accession>
<comment type="similarity">
    <text evidence="2 6">Belongs to the glycosyltransferase 92 family.</text>
</comment>
<keyword evidence="7" id="KW-1185">Reference proteome</keyword>
<reference evidence="8" key="1">
    <citation type="submission" date="2016-11" db="UniProtKB">
        <authorList>
            <consortium name="WormBaseParasite"/>
        </authorList>
    </citation>
    <scope>IDENTIFICATION</scope>
</reference>
<name>A0A1I7YNP0_9BILA</name>
<dbReference type="PANTHER" id="PTHR47024">
    <property type="entry name" value="BIOFILM ABSENT ON HEAD (AFTER YERSINIA EXPOSURE)-RELATED"/>
    <property type="match status" value="1"/>
</dbReference>
<evidence type="ECO:0000256" key="3">
    <source>
        <dbReference type="ARBA" id="ARBA00022676"/>
    </source>
</evidence>
<evidence type="ECO:0000256" key="5">
    <source>
        <dbReference type="ARBA" id="ARBA00023136"/>
    </source>
</evidence>
<evidence type="ECO:0000256" key="2">
    <source>
        <dbReference type="ARBA" id="ARBA00007647"/>
    </source>
</evidence>
<sequence length="387" mass="44099">MEMQFRLTPRAYLFLALLTSAQILLVFYCLAGVRASSHSPMLIHSSFFNYVSSEKVAFQAIGFSKCRDQGSVFVQVNGEMFPGTFDVLRDKCPSKFSPYCTWNAYRIYVEMPLKQIPLSLLQVTKEGLVTIVNWPDLPKSEGSNPNLGVYRLGLDSSHLDCVLRSKKKFVAQVDFDDYMFVRGKTLLDYVTEHEKTHPEVGSFSFVRGTLLKQPVHGSLQDISSVSFEEFRKASVCDECDYNKKVIVVADKVDIILTHRVKTFRKNEVMRFGTFEIPMEVGVCYHARYALSPSQQKANYQKVNLFSSRVIASLTEKFIEIAGELANTTAKLDISPTVDLLEECTQNWRLSPSQCKAPHEYCWSKLITVDRWKFANDRVGSNKQYVTL</sequence>
<evidence type="ECO:0000256" key="4">
    <source>
        <dbReference type="ARBA" id="ARBA00022679"/>
    </source>
</evidence>
<dbReference type="AlphaFoldDB" id="A0A1I7YNP0"/>
<protein>
    <recommendedName>
        <fullName evidence="6">Glycosyltransferase family 92 protein</fullName>
        <ecNumber evidence="6">2.4.1.-</ecNumber>
    </recommendedName>
</protein>
<proteinExistence type="inferred from homology"/>
<dbReference type="Pfam" id="PF01697">
    <property type="entry name" value="Glyco_transf_92"/>
    <property type="match status" value="1"/>
</dbReference>
<dbReference type="EC" id="2.4.1.-" evidence="6"/>
<keyword evidence="5" id="KW-0472">Membrane</keyword>
<dbReference type="GO" id="GO:0016757">
    <property type="term" value="F:glycosyltransferase activity"/>
    <property type="evidence" value="ECO:0007669"/>
    <property type="project" value="UniProtKB-UniRule"/>
</dbReference>
<evidence type="ECO:0000256" key="1">
    <source>
        <dbReference type="ARBA" id="ARBA00004167"/>
    </source>
</evidence>
<keyword evidence="4 6" id="KW-0808">Transferase</keyword>
<dbReference type="WBParaSite" id="L893_g1816.t1">
    <property type="protein sequence ID" value="L893_g1816.t1"/>
    <property type="gene ID" value="L893_g1816"/>
</dbReference>
<dbReference type="InterPro" id="IPR008166">
    <property type="entry name" value="Glyco_transf_92"/>
</dbReference>
<dbReference type="Proteomes" id="UP000095287">
    <property type="component" value="Unplaced"/>
</dbReference>
<keyword evidence="3 6" id="KW-0328">Glycosyltransferase</keyword>
<evidence type="ECO:0000313" key="7">
    <source>
        <dbReference type="Proteomes" id="UP000095287"/>
    </source>
</evidence>
<dbReference type="GO" id="GO:0016020">
    <property type="term" value="C:membrane"/>
    <property type="evidence" value="ECO:0007669"/>
    <property type="project" value="UniProtKB-SubCell"/>
</dbReference>
<evidence type="ECO:0000313" key="8">
    <source>
        <dbReference type="WBParaSite" id="L893_g1816.t1"/>
    </source>
</evidence>